<dbReference type="EMBL" id="FOAZ01000014">
    <property type="protein sequence ID" value="SEL85542.1"/>
    <property type="molecule type" value="Genomic_DNA"/>
</dbReference>
<dbReference type="STRING" id="235985.SAMN05414137_11456"/>
<evidence type="ECO:0000313" key="2">
    <source>
        <dbReference type="EMBL" id="SEL85542.1"/>
    </source>
</evidence>
<proteinExistence type="predicted"/>
<dbReference type="AlphaFoldDB" id="A0A1H7TKW0"/>
<dbReference type="PROSITE" id="PS51257">
    <property type="entry name" value="PROKAR_LIPOPROTEIN"/>
    <property type="match status" value="1"/>
</dbReference>
<name>A0A1H7TKW0_STRJI</name>
<dbReference type="eggNOG" id="ENOG503495A">
    <property type="taxonomic scope" value="Bacteria"/>
</dbReference>
<organism evidence="2 3">
    <name type="scientific">Streptacidiphilus jiangxiensis</name>
    <dbReference type="NCBI Taxonomy" id="235985"/>
    <lineage>
        <taxon>Bacteria</taxon>
        <taxon>Bacillati</taxon>
        <taxon>Actinomycetota</taxon>
        <taxon>Actinomycetes</taxon>
        <taxon>Kitasatosporales</taxon>
        <taxon>Streptomycetaceae</taxon>
        <taxon>Streptacidiphilus</taxon>
    </lineage>
</organism>
<gene>
    <name evidence="2" type="ORF">SAMN05414137_11456</name>
</gene>
<evidence type="ECO:0000256" key="1">
    <source>
        <dbReference type="SAM" id="SignalP"/>
    </source>
</evidence>
<dbReference type="OrthoDB" id="4350544at2"/>
<dbReference type="RefSeq" id="WP_143094509.1">
    <property type="nucleotide sequence ID" value="NZ_BBPN01000036.1"/>
</dbReference>
<keyword evidence="1" id="KW-0732">Signal</keyword>
<evidence type="ECO:0000313" key="3">
    <source>
        <dbReference type="Proteomes" id="UP000183015"/>
    </source>
</evidence>
<feature type="chain" id="PRO_5010209341" evidence="1">
    <location>
        <begin position="27"/>
        <end position="395"/>
    </location>
</feature>
<protein>
    <submittedName>
        <fullName evidence="2">Uncharacterized protein</fullName>
    </submittedName>
</protein>
<reference evidence="3" key="1">
    <citation type="submission" date="2016-10" db="EMBL/GenBank/DDBJ databases">
        <authorList>
            <person name="Varghese N."/>
        </authorList>
    </citation>
    <scope>NUCLEOTIDE SEQUENCE [LARGE SCALE GENOMIC DNA]</scope>
    <source>
        <strain evidence="3">DSM 45096 / BCRC 16803 / CGMCC 4.1857 / CIP 109030 / JCM 12277 / KCTC 19219 / NBRC 100920 / 33214</strain>
    </source>
</reference>
<keyword evidence="3" id="KW-1185">Reference proteome</keyword>
<accession>A0A1H7TKW0</accession>
<feature type="signal peptide" evidence="1">
    <location>
        <begin position="1"/>
        <end position="26"/>
    </location>
</feature>
<dbReference type="Proteomes" id="UP000183015">
    <property type="component" value="Unassembled WGS sequence"/>
</dbReference>
<sequence length="395" mass="39784">MRAGRWTGTVAVLALASAAVSGCSSAAKPAATPAPALHLNAAQSSALAVVDDYERSSAAVKSGQPKKADPAGLTAYVLNGQVRSRIQGSGGIGAPLGCGAASGKAVVDGAIVGTPVAHGSGMAVPVSLYVGTRSAARLTVDTDAAGLVTDFSCGPATDPGVPGSATVVGYYGGAAAAFGGASADATLARLRQQYLTPAFASFSRPELDGDQTTCDEDGSIPYWHAVYAPGRTGTGAQWYFWPGGNNQVLMSVAVDRSAPKVDWVYCVGQLAPLLPPASYSDDQVQSYAGDLFDSYAYLLALKPYGADTSPIAGYFTTPAAYRAALASTGAEPLECAATPAGSIDPDSVQVSGMTAVVKLVANPTAHALTPGEHALGHPVVALDLRTMKIASLTCA</sequence>